<dbReference type="Proteomes" id="UP000287243">
    <property type="component" value="Chromosome"/>
</dbReference>
<evidence type="ECO:0000313" key="3">
    <source>
        <dbReference type="Proteomes" id="UP000287243"/>
    </source>
</evidence>
<keyword evidence="3" id="KW-1185">Reference proteome</keyword>
<accession>A0A410P3U8</accession>
<sequence>MKKCVRTIDRPLLLFDLEPEDVGILALASGFMIIFFDPFYAGTVFFGGWVAFRLVKQGKPQGYLTHLFYKHGVRIKGLIEPPKLVQRYSVFGGGDRNADAEF</sequence>
<evidence type="ECO:0000256" key="1">
    <source>
        <dbReference type="SAM" id="Phobius"/>
    </source>
</evidence>
<evidence type="ECO:0008006" key="4">
    <source>
        <dbReference type="Google" id="ProtNLM"/>
    </source>
</evidence>
<protein>
    <recommendedName>
        <fullName evidence="4">Type IV conjugative transfer system protein TraL</fullName>
    </recommendedName>
</protein>
<keyword evidence="1" id="KW-0812">Transmembrane</keyword>
<proteinExistence type="predicted"/>
<keyword evidence="1" id="KW-1133">Transmembrane helix</keyword>
<name>A0A410P3U8_VELA1</name>
<keyword evidence="1" id="KW-0472">Membrane</keyword>
<reference evidence="2 3" key="1">
    <citation type="submission" date="2017-01" db="EMBL/GenBank/DDBJ databases">
        <title>First insights into the biology of 'candidatus Vampirococcus archaeovorus'.</title>
        <authorList>
            <person name="Kizina J."/>
            <person name="Jordan S."/>
            <person name="Stueber K."/>
            <person name="Reinhardt R."/>
            <person name="Harder J."/>
        </authorList>
    </citation>
    <scope>NUCLEOTIDE SEQUENCE [LARGE SCALE GENOMIC DNA]</scope>
    <source>
        <strain evidence="2 3">LiM</strain>
    </source>
</reference>
<gene>
    <name evidence="2" type="ORF">BU251_02475</name>
</gene>
<dbReference type="EMBL" id="CP019384">
    <property type="protein sequence ID" value="QAT16674.1"/>
    <property type="molecule type" value="Genomic_DNA"/>
</dbReference>
<dbReference type="KEGG" id="vai:BU251_02475"/>
<dbReference type="AlphaFoldDB" id="A0A410P3U8"/>
<evidence type="ECO:0000313" key="2">
    <source>
        <dbReference type="EMBL" id="QAT16674.1"/>
    </source>
</evidence>
<feature type="transmembrane region" description="Helical" evidence="1">
    <location>
        <begin position="22"/>
        <end position="52"/>
    </location>
</feature>
<organism evidence="2 3">
    <name type="scientific">Velamenicoccus archaeovorus</name>
    <dbReference type="NCBI Taxonomy" id="1930593"/>
    <lineage>
        <taxon>Bacteria</taxon>
        <taxon>Pseudomonadati</taxon>
        <taxon>Candidatus Omnitrophota</taxon>
        <taxon>Candidatus Velamenicoccus</taxon>
    </lineage>
</organism>
<dbReference type="RefSeq" id="WP_128699312.1">
    <property type="nucleotide sequence ID" value="NZ_CP019384.1"/>
</dbReference>